<dbReference type="GO" id="GO:0005886">
    <property type="term" value="C:plasma membrane"/>
    <property type="evidence" value="ECO:0007669"/>
    <property type="project" value="UniProtKB-SubCell"/>
</dbReference>
<sequence length="484" mass="56135">MMRLILNEVKKILKNKLNLFVILAMIIGMGIVSYLNLSPEDIPLYLDQTPIVLKTFDGKELKNIEEVKAYKHEILSKYHKKADASLWEQYKKDYNNYYKEFTKQYNDAMMKKTYGKDYLDIFNKIKGQVSEEDANKYMSMERNSPYSISPSSISDYNAETKTVILPAFYEKQGELYMLNYIYRGTYDASYVSQAQGSGDALLTDYDEFYNNPLYYMSHKDKLEESALSSIEMKNSALKTLNLNQIKQTIKNNDFVFGDTSDMEQFIGLLTKFTFFTLLVSAIVLANSFSIENHNKTDQVIVPSKTGYKNITIAKLTAGFLVAFTTVLLQLLVVFMIANLKLNLDSWDCSMTEEIFLSMYSYKEYTLLFIGLLLLATFVISMLTMALSFFTKNQFITIIIMFLFVMTPYFATLFLPVDILRFTPSIMLEPNHYLIPNVYYGFPYLSVFSHALMWKNFITMFWLLCGVVLIAVMLVKAKRHYVENR</sequence>
<organism evidence="8 9">
    <name type="scientific">[Eubacterium] hominis</name>
    <dbReference type="NCBI Taxonomy" id="2764325"/>
    <lineage>
        <taxon>Bacteria</taxon>
        <taxon>Bacillati</taxon>
        <taxon>Bacillota</taxon>
        <taxon>Erysipelotrichia</taxon>
        <taxon>Erysipelotrichales</taxon>
        <taxon>Erysipelotrichaceae</taxon>
        <taxon>Amedibacillus</taxon>
    </lineage>
</organism>
<evidence type="ECO:0000313" key="9">
    <source>
        <dbReference type="Proteomes" id="UP000515856"/>
    </source>
</evidence>
<feature type="transmembrane region" description="Helical" evidence="6">
    <location>
        <begin position="272"/>
        <end position="290"/>
    </location>
</feature>
<evidence type="ECO:0000256" key="3">
    <source>
        <dbReference type="ARBA" id="ARBA00022692"/>
    </source>
</evidence>
<feature type="transmembrane region" description="Helical" evidence="6">
    <location>
        <begin position="20"/>
        <end position="37"/>
    </location>
</feature>
<feature type="transmembrane region" description="Helical" evidence="6">
    <location>
        <begin position="456"/>
        <end position="474"/>
    </location>
</feature>
<protein>
    <submittedName>
        <fullName evidence="8">ABC transporter permease</fullName>
    </submittedName>
</protein>
<evidence type="ECO:0000256" key="5">
    <source>
        <dbReference type="ARBA" id="ARBA00023136"/>
    </source>
</evidence>
<keyword evidence="5 6" id="KW-0472">Membrane</keyword>
<dbReference type="PANTHER" id="PTHR30294">
    <property type="entry name" value="MEMBRANE COMPONENT OF ABC TRANSPORTER YHHJ-RELATED"/>
    <property type="match status" value="1"/>
</dbReference>
<reference evidence="8 9" key="1">
    <citation type="submission" date="2020-08" db="EMBL/GenBank/DDBJ databases">
        <authorList>
            <person name="Liu C."/>
            <person name="Sun Q."/>
        </authorList>
    </citation>
    <scope>NUCLEOTIDE SEQUENCE [LARGE SCALE GENOMIC DNA]</scope>
    <source>
        <strain evidence="8 9">NSJ-61</strain>
    </source>
</reference>
<keyword evidence="3 6" id="KW-0812">Transmembrane</keyword>
<feature type="transmembrane region" description="Helical" evidence="6">
    <location>
        <begin position="394"/>
        <end position="416"/>
    </location>
</feature>
<keyword evidence="4 6" id="KW-1133">Transmembrane helix</keyword>
<dbReference type="Pfam" id="PF12698">
    <property type="entry name" value="ABC2_membrane_3"/>
    <property type="match status" value="1"/>
</dbReference>
<evidence type="ECO:0000259" key="7">
    <source>
        <dbReference type="Pfam" id="PF12698"/>
    </source>
</evidence>
<comment type="subcellular location">
    <subcellularLocation>
        <location evidence="1">Cell membrane</location>
        <topology evidence="1">Multi-pass membrane protein</topology>
    </subcellularLocation>
</comment>
<dbReference type="InterPro" id="IPR051449">
    <property type="entry name" value="ABC-2_transporter_component"/>
</dbReference>
<keyword evidence="2" id="KW-1003">Cell membrane</keyword>
<evidence type="ECO:0000256" key="6">
    <source>
        <dbReference type="SAM" id="Phobius"/>
    </source>
</evidence>
<evidence type="ECO:0000256" key="2">
    <source>
        <dbReference type="ARBA" id="ARBA00022475"/>
    </source>
</evidence>
<keyword evidence="9" id="KW-1185">Reference proteome</keyword>
<dbReference type="Proteomes" id="UP000515856">
    <property type="component" value="Chromosome"/>
</dbReference>
<dbReference type="InterPro" id="IPR013525">
    <property type="entry name" value="ABC2_TM"/>
</dbReference>
<gene>
    <name evidence="8" type="ORF">H9Q80_07980</name>
</gene>
<dbReference type="EMBL" id="CP060636">
    <property type="protein sequence ID" value="QNM13867.1"/>
    <property type="molecule type" value="Genomic_DNA"/>
</dbReference>
<feature type="transmembrane region" description="Helical" evidence="6">
    <location>
        <begin position="311"/>
        <end position="337"/>
    </location>
</feature>
<proteinExistence type="predicted"/>
<dbReference type="KEGG" id="ehn:H9Q80_07980"/>
<dbReference type="GO" id="GO:0140359">
    <property type="term" value="F:ABC-type transporter activity"/>
    <property type="evidence" value="ECO:0007669"/>
    <property type="project" value="InterPro"/>
</dbReference>
<evidence type="ECO:0000313" key="8">
    <source>
        <dbReference type="EMBL" id="QNM13867.1"/>
    </source>
</evidence>
<evidence type="ECO:0000256" key="1">
    <source>
        <dbReference type="ARBA" id="ARBA00004651"/>
    </source>
</evidence>
<name>A0A7G9GST5_9FIRM</name>
<accession>A0A7G9GST5</accession>
<evidence type="ECO:0000256" key="4">
    <source>
        <dbReference type="ARBA" id="ARBA00022989"/>
    </source>
</evidence>
<dbReference type="PANTHER" id="PTHR30294:SF29">
    <property type="entry name" value="MULTIDRUG ABC TRANSPORTER PERMEASE YBHS-RELATED"/>
    <property type="match status" value="1"/>
</dbReference>
<feature type="transmembrane region" description="Helical" evidence="6">
    <location>
        <begin position="364"/>
        <end position="387"/>
    </location>
</feature>
<dbReference type="AlphaFoldDB" id="A0A7G9GST5"/>
<feature type="domain" description="ABC-2 type transporter transmembrane" evidence="7">
    <location>
        <begin position="20"/>
        <end position="472"/>
    </location>
</feature>
<dbReference type="RefSeq" id="WP_117451387.1">
    <property type="nucleotide sequence ID" value="NZ_CP060636.1"/>
</dbReference>